<proteinExistence type="predicted"/>
<evidence type="ECO:0000256" key="5">
    <source>
        <dbReference type="ARBA" id="ARBA00023136"/>
    </source>
</evidence>
<evidence type="ECO:0000256" key="4">
    <source>
        <dbReference type="ARBA" id="ARBA00022989"/>
    </source>
</evidence>
<feature type="transmembrane region" description="Helical" evidence="6">
    <location>
        <begin position="84"/>
        <end position="106"/>
    </location>
</feature>
<feature type="transmembrane region" description="Helical" evidence="6">
    <location>
        <begin position="199"/>
        <end position="221"/>
    </location>
</feature>
<dbReference type="InterPro" id="IPR020846">
    <property type="entry name" value="MFS_dom"/>
</dbReference>
<keyword evidence="2" id="KW-0813">Transport</keyword>
<keyword evidence="3 6" id="KW-0812">Transmembrane</keyword>
<reference evidence="8" key="1">
    <citation type="submission" date="2024-05" db="EMBL/GenBank/DDBJ databases">
        <title>Isolation and characterization of Sporomusa carbonis sp. nov., a carboxydotrophic hydrogenogen in the genus of Sporomusa isolated from a charcoal burning pile.</title>
        <authorList>
            <person name="Boeer T."/>
            <person name="Rosenbaum F."/>
            <person name="Eysell L."/>
            <person name="Mueller V."/>
            <person name="Daniel R."/>
            <person name="Poehlein A."/>
        </authorList>
    </citation>
    <scope>NUCLEOTIDE SEQUENCE [LARGE SCALE GENOMIC DNA]</scope>
    <source>
        <strain evidence="8">DSM 3132</strain>
    </source>
</reference>
<dbReference type="SUPFAM" id="SSF103473">
    <property type="entry name" value="MFS general substrate transporter"/>
    <property type="match status" value="1"/>
</dbReference>
<protein>
    <recommendedName>
        <fullName evidence="7">Major facilitator superfamily (MFS) profile domain-containing protein</fullName>
    </recommendedName>
</protein>
<feature type="transmembrane region" description="Helical" evidence="6">
    <location>
        <begin position="165"/>
        <end position="187"/>
    </location>
</feature>
<feature type="transmembrane region" description="Helical" evidence="6">
    <location>
        <begin position="233"/>
        <end position="253"/>
    </location>
</feature>
<dbReference type="Gene3D" id="1.20.1250.20">
    <property type="entry name" value="MFS general substrate transporter like domains"/>
    <property type="match status" value="1"/>
</dbReference>
<keyword evidence="5 6" id="KW-0472">Membrane</keyword>
<feature type="transmembrane region" description="Helical" evidence="6">
    <location>
        <begin position="39"/>
        <end position="56"/>
    </location>
</feature>
<evidence type="ECO:0000313" key="9">
    <source>
        <dbReference type="Proteomes" id="UP000216052"/>
    </source>
</evidence>
<comment type="subcellular location">
    <subcellularLocation>
        <location evidence="1">Cell membrane</location>
        <topology evidence="1">Multi-pass membrane protein</topology>
    </subcellularLocation>
</comment>
<evidence type="ECO:0000256" key="6">
    <source>
        <dbReference type="SAM" id="Phobius"/>
    </source>
</evidence>
<name>A0ABZ3J5F8_SPOA4</name>
<evidence type="ECO:0000256" key="1">
    <source>
        <dbReference type="ARBA" id="ARBA00004651"/>
    </source>
</evidence>
<evidence type="ECO:0000313" key="8">
    <source>
        <dbReference type="EMBL" id="XFO73274.1"/>
    </source>
</evidence>
<dbReference type="PROSITE" id="PS50850">
    <property type="entry name" value="MFS"/>
    <property type="match status" value="1"/>
</dbReference>
<dbReference type="EMBL" id="CP155571">
    <property type="protein sequence ID" value="XFO73274.1"/>
    <property type="molecule type" value="Genomic_DNA"/>
</dbReference>
<dbReference type="InterPro" id="IPR036259">
    <property type="entry name" value="MFS_trans_sf"/>
</dbReference>
<keyword evidence="9" id="KW-1185">Reference proteome</keyword>
<evidence type="ECO:0000256" key="2">
    <source>
        <dbReference type="ARBA" id="ARBA00022448"/>
    </source>
</evidence>
<feature type="domain" description="Major facilitator superfamily (MFS) profile" evidence="7">
    <location>
        <begin position="1"/>
        <end position="258"/>
    </location>
</feature>
<dbReference type="RefSeq" id="WP_093795650.1">
    <property type="nucleotide sequence ID" value="NZ_CP155571.1"/>
</dbReference>
<evidence type="ECO:0000256" key="3">
    <source>
        <dbReference type="ARBA" id="ARBA00022692"/>
    </source>
</evidence>
<gene>
    <name evidence="8" type="ORF">SPACI_033600</name>
</gene>
<feature type="transmembrane region" description="Helical" evidence="6">
    <location>
        <begin position="112"/>
        <end position="133"/>
    </location>
</feature>
<feature type="transmembrane region" description="Helical" evidence="6">
    <location>
        <begin position="12"/>
        <end position="33"/>
    </location>
</feature>
<organism evidence="8 9">
    <name type="scientific">Sporomusa acidovorans (strain ATCC 49682 / DSM 3132 / Mol)</name>
    <dbReference type="NCBI Taxonomy" id="1123286"/>
    <lineage>
        <taxon>Bacteria</taxon>
        <taxon>Bacillati</taxon>
        <taxon>Bacillota</taxon>
        <taxon>Negativicutes</taxon>
        <taxon>Selenomonadales</taxon>
        <taxon>Sporomusaceae</taxon>
        <taxon>Sporomusa</taxon>
    </lineage>
</organism>
<keyword evidence="4 6" id="KW-1133">Transmembrane helix</keyword>
<accession>A0ABZ3J5F8</accession>
<sequence>MPKGKFVLELDGATDIFIGGIVYPLLGGFLCATGWRNTFLSYLVGVVLFLFVYAYLPEPVKVATEGEKECRKIPLPGKVYVMEFVYFIYCNLYFVFFIDIAIQIVGENLGNAANAGLAVTAFTLAGLLTGLVFGKIAQLLKCMTIPVGWLVTGLGMAVISGVYDFSLLLAGCFIGGIGFIIVCPAFFTELSLASPPSRVAFSIALACVLGGIGQFVAPFVFDAISGAFGQGPGRFPIRISAIALMAGGVLLMLQQYAQNTQQQFKSANLKR</sequence>
<dbReference type="Proteomes" id="UP000216052">
    <property type="component" value="Chromosome"/>
</dbReference>
<feature type="transmembrane region" description="Helical" evidence="6">
    <location>
        <begin position="140"/>
        <end position="159"/>
    </location>
</feature>
<evidence type="ECO:0000259" key="7">
    <source>
        <dbReference type="PROSITE" id="PS50850"/>
    </source>
</evidence>